<proteinExistence type="predicted"/>
<keyword evidence="1" id="KW-0472">Membrane</keyword>
<dbReference type="InterPro" id="IPR025699">
    <property type="entry name" value="ABC2_memb-like"/>
</dbReference>
<feature type="transmembrane region" description="Helical" evidence="1">
    <location>
        <begin position="86"/>
        <end position="109"/>
    </location>
</feature>
<dbReference type="Pfam" id="PF13346">
    <property type="entry name" value="ABC2_membrane_5"/>
    <property type="match status" value="1"/>
</dbReference>
<feature type="transmembrane region" description="Helical" evidence="1">
    <location>
        <begin position="45"/>
        <end position="65"/>
    </location>
</feature>
<evidence type="ECO:0000313" key="2">
    <source>
        <dbReference type="EMBL" id="MDQ0480308.1"/>
    </source>
</evidence>
<evidence type="ECO:0000313" key="3">
    <source>
        <dbReference type="Proteomes" id="UP001224418"/>
    </source>
</evidence>
<dbReference type="EMBL" id="JAUSWN010000017">
    <property type="protein sequence ID" value="MDQ0480308.1"/>
    <property type="molecule type" value="Genomic_DNA"/>
</dbReference>
<gene>
    <name evidence="2" type="ORF">QOZ93_002056</name>
</gene>
<evidence type="ECO:0000256" key="1">
    <source>
        <dbReference type="SAM" id="Phobius"/>
    </source>
</evidence>
<keyword evidence="3" id="KW-1185">Reference proteome</keyword>
<keyword evidence="1" id="KW-1133">Transmembrane helix</keyword>
<reference evidence="2 3" key="1">
    <citation type="submission" date="2023-07" db="EMBL/GenBank/DDBJ databases">
        <title>Genomic Encyclopedia of Type Strains, Phase IV (KMG-IV): sequencing the most valuable type-strain genomes for metagenomic binning, comparative biology and taxonomic classification.</title>
        <authorList>
            <person name="Goeker M."/>
        </authorList>
    </citation>
    <scope>NUCLEOTIDE SEQUENCE [LARGE SCALE GENOMIC DNA]</scope>
    <source>
        <strain evidence="2 3">DSM 1400</strain>
    </source>
</reference>
<comment type="caution">
    <text evidence="2">The sequence shown here is derived from an EMBL/GenBank/DDBJ whole genome shotgun (WGS) entry which is preliminary data.</text>
</comment>
<feature type="transmembrane region" description="Helical" evidence="1">
    <location>
        <begin position="152"/>
        <end position="169"/>
    </location>
</feature>
<sequence>MNEIYNLFKKDFLLIKKYLLTIFLFIIIAPIFISYNTPLFQKNGNILYGILVLMITFMVYHSISLEEMKQKGQVYLKITPMKCSRVVMAKYVVVNFTFIVTTTLFLILSKVPVTCVGKIDIKVILLYFVLIEIFFGIYIPMTFKFGYVKLQIISAGIIFIAPFLTAFIINHFRDNLQLISNIKNSSTLLIAGLSLLMICVSISFGIVVSNKIIKNKEY</sequence>
<dbReference type="RefSeq" id="WP_307356213.1">
    <property type="nucleotide sequence ID" value="NZ_BAAACJ010000013.1"/>
</dbReference>
<accession>A0ABU0JVZ4</accession>
<feature type="transmembrane region" description="Helical" evidence="1">
    <location>
        <begin position="121"/>
        <end position="140"/>
    </location>
</feature>
<keyword evidence="1" id="KW-0812">Transmembrane</keyword>
<dbReference type="Proteomes" id="UP001224418">
    <property type="component" value="Unassembled WGS sequence"/>
</dbReference>
<name>A0ABU0JVZ4_HATLI</name>
<feature type="transmembrane region" description="Helical" evidence="1">
    <location>
        <begin position="12"/>
        <end position="33"/>
    </location>
</feature>
<feature type="transmembrane region" description="Helical" evidence="1">
    <location>
        <begin position="189"/>
        <end position="208"/>
    </location>
</feature>
<organism evidence="2 3">
    <name type="scientific">Hathewaya limosa</name>
    <name type="common">Clostridium limosum</name>
    <dbReference type="NCBI Taxonomy" id="1536"/>
    <lineage>
        <taxon>Bacteria</taxon>
        <taxon>Bacillati</taxon>
        <taxon>Bacillota</taxon>
        <taxon>Clostridia</taxon>
        <taxon>Eubacteriales</taxon>
        <taxon>Clostridiaceae</taxon>
        <taxon>Hathewaya</taxon>
    </lineage>
</organism>
<protein>
    <recommendedName>
        <fullName evidence="4">ABC-2 transporter permease</fullName>
    </recommendedName>
</protein>
<evidence type="ECO:0008006" key="4">
    <source>
        <dbReference type="Google" id="ProtNLM"/>
    </source>
</evidence>